<dbReference type="Pfam" id="PF00534">
    <property type="entry name" value="Glycos_transf_1"/>
    <property type="match status" value="1"/>
</dbReference>
<dbReference type="GO" id="GO:0016757">
    <property type="term" value="F:glycosyltransferase activity"/>
    <property type="evidence" value="ECO:0007669"/>
    <property type="project" value="InterPro"/>
</dbReference>
<feature type="domain" description="Glycosyl transferase family 1" evidence="1">
    <location>
        <begin position="199"/>
        <end position="358"/>
    </location>
</feature>
<dbReference type="InterPro" id="IPR001296">
    <property type="entry name" value="Glyco_trans_1"/>
</dbReference>
<dbReference type="PANTHER" id="PTHR12526">
    <property type="entry name" value="GLYCOSYLTRANSFERASE"/>
    <property type="match status" value="1"/>
</dbReference>
<proteinExistence type="predicted"/>
<gene>
    <name evidence="3" type="ORF">ASZ90_012189</name>
</gene>
<evidence type="ECO:0000259" key="1">
    <source>
        <dbReference type="Pfam" id="PF00534"/>
    </source>
</evidence>
<evidence type="ECO:0000259" key="2">
    <source>
        <dbReference type="Pfam" id="PF13439"/>
    </source>
</evidence>
<sequence>MRIGMLSWESLYSIKVGGVAPHVSELSEALARRGHEVHIFTRRGDFESYDKINGVHYQRADVDDHGDIVDQMNRMCDALYHRFGAVQQLFGNFDVVHGHDWHPVLALTRIKSDYHLPFLLTMHSTEWGRNGNTFGYGISEEISHREWQGCYEAAKVIVTTRRMQDELMQIYSLPKDKIPIIPNGIIVGKMRRGVDAGRIKEKYGIHPLAPVVLFCGRMSVQKGPDLLVEAIPQVLRNRPDVCFVFIGEGGMRSECEQKARYLGIADSCRFLGYTSSAEKQMLINACDMMCVPSRNEPFGVVVLEAWDACKPVVATDAVSIINNFQDGLLAYIQPESIAWCINRIISNPKEMKHLARAGWTRIESEFSWDHIAESTEKVYEQAIEQNR</sequence>
<dbReference type="InterPro" id="IPR028098">
    <property type="entry name" value="Glyco_trans_4-like_N"/>
</dbReference>
<accession>A0A0W8FB60</accession>
<dbReference type="Pfam" id="PF13439">
    <property type="entry name" value="Glyco_transf_4"/>
    <property type="match status" value="1"/>
</dbReference>
<comment type="caution">
    <text evidence="3">The sequence shown here is derived from an EMBL/GenBank/DDBJ whole genome shotgun (WGS) entry which is preliminary data.</text>
</comment>
<dbReference type="SUPFAM" id="SSF53756">
    <property type="entry name" value="UDP-Glycosyltransferase/glycogen phosphorylase"/>
    <property type="match status" value="1"/>
</dbReference>
<dbReference type="Gene3D" id="3.40.50.2000">
    <property type="entry name" value="Glycogen Phosphorylase B"/>
    <property type="match status" value="2"/>
</dbReference>
<evidence type="ECO:0000313" key="3">
    <source>
        <dbReference type="EMBL" id="KUG18112.1"/>
    </source>
</evidence>
<name>A0A0W8FB60_9ZZZZ</name>
<dbReference type="AlphaFoldDB" id="A0A0W8FB60"/>
<reference evidence="3" key="1">
    <citation type="journal article" date="2015" name="Proc. Natl. Acad. Sci. U.S.A.">
        <title>Networks of energetic and metabolic interactions define dynamics in microbial communities.</title>
        <authorList>
            <person name="Embree M."/>
            <person name="Liu J.K."/>
            <person name="Al-Bassam M.M."/>
            <person name="Zengler K."/>
        </authorList>
    </citation>
    <scope>NUCLEOTIDE SEQUENCE</scope>
</reference>
<dbReference type="CDD" id="cd03801">
    <property type="entry name" value="GT4_PimA-like"/>
    <property type="match status" value="1"/>
</dbReference>
<dbReference type="EMBL" id="LNQE01001402">
    <property type="protein sequence ID" value="KUG18112.1"/>
    <property type="molecule type" value="Genomic_DNA"/>
</dbReference>
<organism evidence="3">
    <name type="scientific">hydrocarbon metagenome</name>
    <dbReference type="NCBI Taxonomy" id="938273"/>
    <lineage>
        <taxon>unclassified sequences</taxon>
        <taxon>metagenomes</taxon>
        <taxon>ecological metagenomes</taxon>
    </lineage>
</organism>
<protein>
    <recommendedName>
        <fullName evidence="4">Glycosyltransferase</fullName>
    </recommendedName>
</protein>
<evidence type="ECO:0008006" key="4">
    <source>
        <dbReference type="Google" id="ProtNLM"/>
    </source>
</evidence>
<feature type="domain" description="Glycosyltransferase subfamily 4-like N-terminal" evidence="2">
    <location>
        <begin position="16"/>
        <end position="185"/>
    </location>
</feature>
<dbReference type="PANTHER" id="PTHR12526:SF625">
    <property type="entry name" value="PHOSPHATIDYLINOSITOL GLYCAN-CLASS A"/>
    <property type="match status" value="1"/>
</dbReference>